<evidence type="ECO:0000256" key="3">
    <source>
        <dbReference type="SAM" id="Phobius"/>
    </source>
</evidence>
<organism evidence="5 6">
    <name type="scientific">Fusibacter ferrireducens</name>
    <dbReference type="NCBI Taxonomy" id="2785058"/>
    <lineage>
        <taxon>Bacteria</taxon>
        <taxon>Bacillati</taxon>
        <taxon>Bacillota</taxon>
        <taxon>Clostridia</taxon>
        <taxon>Eubacteriales</taxon>
        <taxon>Eubacteriales Family XII. Incertae Sedis</taxon>
        <taxon>Fusibacter</taxon>
    </lineage>
</organism>
<accession>A0ABR9ZP19</accession>
<dbReference type="SUPFAM" id="SSF58104">
    <property type="entry name" value="Methyl-accepting chemotaxis protein (MCP) signaling domain"/>
    <property type="match status" value="1"/>
</dbReference>
<dbReference type="Proteomes" id="UP000614200">
    <property type="component" value="Unassembled WGS sequence"/>
</dbReference>
<keyword evidence="1 2" id="KW-0807">Transducer</keyword>
<evidence type="ECO:0000256" key="1">
    <source>
        <dbReference type="ARBA" id="ARBA00023224"/>
    </source>
</evidence>
<gene>
    <name evidence="5" type="ORF">ISU02_03755</name>
</gene>
<dbReference type="SMART" id="SM00283">
    <property type="entry name" value="MA"/>
    <property type="match status" value="1"/>
</dbReference>
<feature type="transmembrane region" description="Helical" evidence="3">
    <location>
        <begin position="12"/>
        <end position="29"/>
    </location>
</feature>
<evidence type="ECO:0000313" key="6">
    <source>
        <dbReference type="Proteomes" id="UP000614200"/>
    </source>
</evidence>
<evidence type="ECO:0000256" key="2">
    <source>
        <dbReference type="PROSITE-ProRule" id="PRU00284"/>
    </source>
</evidence>
<dbReference type="PROSITE" id="PS50111">
    <property type="entry name" value="CHEMOTAXIS_TRANSDUC_2"/>
    <property type="match status" value="1"/>
</dbReference>
<keyword evidence="3" id="KW-0812">Transmembrane</keyword>
<dbReference type="InterPro" id="IPR004089">
    <property type="entry name" value="MCPsignal_dom"/>
</dbReference>
<reference evidence="5 6" key="1">
    <citation type="submission" date="2020-11" db="EMBL/GenBank/DDBJ databases">
        <title>Fusibacter basophilias sp. nov.</title>
        <authorList>
            <person name="Qiu D."/>
        </authorList>
    </citation>
    <scope>NUCLEOTIDE SEQUENCE [LARGE SCALE GENOMIC DNA]</scope>
    <source>
        <strain evidence="5 6">Q10-2</strain>
    </source>
</reference>
<dbReference type="EMBL" id="JADKNH010000002">
    <property type="protein sequence ID" value="MBF4692213.1"/>
    <property type="molecule type" value="Genomic_DNA"/>
</dbReference>
<keyword evidence="6" id="KW-1185">Reference proteome</keyword>
<dbReference type="PANTHER" id="PTHR32089">
    <property type="entry name" value="METHYL-ACCEPTING CHEMOTAXIS PROTEIN MCPB"/>
    <property type="match status" value="1"/>
</dbReference>
<dbReference type="Pfam" id="PF00015">
    <property type="entry name" value="MCPsignal"/>
    <property type="match status" value="1"/>
</dbReference>
<proteinExistence type="predicted"/>
<keyword evidence="3" id="KW-1133">Transmembrane helix</keyword>
<protein>
    <recommendedName>
        <fullName evidence="4">Methyl-accepting transducer domain-containing protein</fullName>
    </recommendedName>
</protein>
<dbReference type="Gene3D" id="1.10.287.950">
    <property type="entry name" value="Methyl-accepting chemotaxis protein"/>
    <property type="match status" value="1"/>
</dbReference>
<dbReference type="RefSeq" id="WP_194700453.1">
    <property type="nucleotide sequence ID" value="NZ_JADKNH010000002.1"/>
</dbReference>
<feature type="transmembrane region" description="Helical" evidence="3">
    <location>
        <begin position="64"/>
        <end position="81"/>
    </location>
</feature>
<dbReference type="PANTHER" id="PTHR32089:SF112">
    <property type="entry name" value="LYSOZYME-LIKE PROTEIN-RELATED"/>
    <property type="match status" value="1"/>
</dbReference>
<feature type="domain" description="Methyl-accepting transducer" evidence="4">
    <location>
        <begin position="199"/>
        <end position="463"/>
    </location>
</feature>
<name>A0ABR9ZP19_9FIRM</name>
<evidence type="ECO:0000259" key="4">
    <source>
        <dbReference type="PROSITE" id="PS50111"/>
    </source>
</evidence>
<feature type="transmembrane region" description="Helical" evidence="3">
    <location>
        <begin position="108"/>
        <end position="125"/>
    </location>
</feature>
<evidence type="ECO:0000313" key="5">
    <source>
        <dbReference type="EMBL" id="MBF4692213.1"/>
    </source>
</evidence>
<keyword evidence="3" id="KW-0472">Membrane</keyword>
<comment type="caution">
    <text evidence="5">The sequence shown here is derived from an EMBL/GenBank/DDBJ whole genome shotgun (WGS) entry which is preliminary data.</text>
</comment>
<sequence length="491" mass="54312">MNYNLERAIKVNVIFIWFFSLFLSLTAYVNGGTTYAVKALVATMGTAIIASVVRVLPLPKLFRCEFIIFLPFFASITLSIVNGGVARMFNIYMVALVMQALYFSYKKMLYSGSAMIGILIILYLINPNFLLDSGMGLGDYIPRMGALTSAFLVLLLLNKWGQETVSEVDMQSKKNELSLSKLEQVLENVSVSSVELKDSTQSCTTKMKDNRDSNLAINNAVRELAESVESAATTVVDINNSVSVSGNNVEKTNEIMKLLDHIFSNLKQAFAESHLSMTAMSSSVYKMNNTMTESFDTIKALSKSMYDIQKHIEGILSIAEQTNLLALNASIEAARAGEHGKGFSVVAEEIRKLSVDSSTFADDIRSITSELMRATKEALLKAEVGQVAMNEGVEAMKTLDTNFKIVDENFMNASNNFNEESQLIKKIYEEFGTIEDSIANIAAILQENSAHFEEIASRVEVQSEITHIVTSEIEAISKIGLQLYESVREEN</sequence>